<evidence type="ECO:0000313" key="5">
    <source>
        <dbReference type="EMBL" id="BAY17639.1"/>
    </source>
</evidence>
<dbReference type="SMART" id="SM00091">
    <property type="entry name" value="PAS"/>
    <property type="match status" value="1"/>
</dbReference>
<dbReference type="InterPro" id="IPR011006">
    <property type="entry name" value="CheY-like_superfamily"/>
</dbReference>
<dbReference type="InterPro" id="IPR001789">
    <property type="entry name" value="Sig_transdc_resp-reg_receiver"/>
</dbReference>
<dbReference type="InterPro" id="IPR000014">
    <property type="entry name" value="PAS"/>
</dbReference>
<dbReference type="Pfam" id="PF00989">
    <property type="entry name" value="PAS"/>
    <property type="match status" value="1"/>
</dbReference>
<sequence length="341" mass="38388">MRQEELSYFFERIQQQIEALEQYITQSPIQQQQAISALKTLNTYIQNLEFLKTEIQTNLELIKTVEQELLQQNETLISECQVYHDLFKLAPNASLVTNAEGIILEINYTAAALLNVFPSLLIGKSLINFVAQKEHQLFVSKLKQSLNEKSVQEFEVSICPRDRQAFNATLLVKAGRETSGALGALQICLYDITKYKQLAQTGQMSSLSTTIERQNRLDGLRVLFIDDEADSRELITAMLIQHGVVVTTVATVAEALQELERSRPDVIISDLRMPDEDGYSLIRKLKALETEKGYQIPIAALTAYLAEDQAKVIEAGFQSHLHKLAPPTELIAMVAHLANRI</sequence>
<dbReference type="PROSITE" id="PS50112">
    <property type="entry name" value="PAS"/>
    <property type="match status" value="1"/>
</dbReference>
<dbReference type="AlphaFoldDB" id="A0A1Z4GJI8"/>
<evidence type="ECO:0000256" key="1">
    <source>
        <dbReference type="ARBA" id="ARBA00022553"/>
    </source>
</evidence>
<dbReference type="GO" id="GO:0000160">
    <property type="term" value="P:phosphorelay signal transduction system"/>
    <property type="evidence" value="ECO:0007669"/>
    <property type="project" value="InterPro"/>
</dbReference>
<dbReference type="PROSITE" id="PS50110">
    <property type="entry name" value="RESPONSE_REGULATORY"/>
    <property type="match status" value="1"/>
</dbReference>
<dbReference type="InterPro" id="IPR013767">
    <property type="entry name" value="PAS_fold"/>
</dbReference>
<gene>
    <name evidence="5" type="ORF">NIES21_34790</name>
</gene>
<feature type="domain" description="PAS" evidence="4">
    <location>
        <begin position="79"/>
        <end position="149"/>
    </location>
</feature>
<accession>A0A1Z4GJI8</accession>
<dbReference type="SMART" id="SM00448">
    <property type="entry name" value="REC"/>
    <property type="match status" value="1"/>
</dbReference>
<evidence type="ECO:0000256" key="2">
    <source>
        <dbReference type="PROSITE-ProRule" id="PRU00169"/>
    </source>
</evidence>
<evidence type="ECO:0000259" key="4">
    <source>
        <dbReference type="PROSITE" id="PS50112"/>
    </source>
</evidence>
<dbReference type="SUPFAM" id="SSF52172">
    <property type="entry name" value="CheY-like"/>
    <property type="match status" value="1"/>
</dbReference>
<dbReference type="SUPFAM" id="SSF55785">
    <property type="entry name" value="PYP-like sensor domain (PAS domain)"/>
    <property type="match status" value="1"/>
</dbReference>
<dbReference type="Proteomes" id="UP000218287">
    <property type="component" value="Chromosome"/>
</dbReference>
<organism evidence="5 6">
    <name type="scientific">Anabaenopsis circularis NIES-21</name>
    <dbReference type="NCBI Taxonomy" id="1085406"/>
    <lineage>
        <taxon>Bacteria</taxon>
        <taxon>Bacillati</taxon>
        <taxon>Cyanobacteriota</taxon>
        <taxon>Cyanophyceae</taxon>
        <taxon>Nostocales</taxon>
        <taxon>Nodulariaceae</taxon>
        <taxon>Anabaenopsis</taxon>
    </lineage>
</organism>
<dbReference type="PANTHER" id="PTHR44591:SF3">
    <property type="entry name" value="RESPONSE REGULATORY DOMAIN-CONTAINING PROTEIN"/>
    <property type="match status" value="1"/>
</dbReference>
<protein>
    <submittedName>
        <fullName evidence="5">Putative PAS/PAC sensor protein</fullName>
    </submittedName>
</protein>
<dbReference type="InterPro" id="IPR050595">
    <property type="entry name" value="Bact_response_regulator"/>
</dbReference>
<keyword evidence="6" id="KW-1185">Reference proteome</keyword>
<dbReference type="Gene3D" id="3.40.50.2300">
    <property type="match status" value="1"/>
</dbReference>
<dbReference type="PANTHER" id="PTHR44591">
    <property type="entry name" value="STRESS RESPONSE REGULATOR PROTEIN 1"/>
    <property type="match status" value="1"/>
</dbReference>
<dbReference type="InterPro" id="IPR035965">
    <property type="entry name" value="PAS-like_dom_sf"/>
</dbReference>
<name>A0A1Z4GJI8_9CYAN</name>
<evidence type="ECO:0000259" key="3">
    <source>
        <dbReference type="PROSITE" id="PS50110"/>
    </source>
</evidence>
<evidence type="ECO:0000313" key="6">
    <source>
        <dbReference type="Proteomes" id="UP000218287"/>
    </source>
</evidence>
<dbReference type="GO" id="GO:0006355">
    <property type="term" value="P:regulation of DNA-templated transcription"/>
    <property type="evidence" value="ECO:0007669"/>
    <property type="project" value="InterPro"/>
</dbReference>
<feature type="domain" description="Response regulatory" evidence="3">
    <location>
        <begin position="221"/>
        <end position="338"/>
    </location>
</feature>
<keyword evidence="1 2" id="KW-0597">Phosphoprotein</keyword>
<dbReference type="Gene3D" id="3.30.450.20">
    <property type="entry name" value="PAS domain"/>
    <property type="match status" value="1"/>
</dbReference>
<dbReference type="CDD" id="cd00130">
    <property type="entry name" value="PAS"/>
    <property type="match status" value="1"/>
</dbReference>
<feature type="modified residue" description="4-aspartylphosphate" evidence="2">
    <location>
        <position position="270"/>
    </location>
</feature>
<reference evidence="5 6" key="1">
    <citation type="submission" date="2017-06" db="EMBL/GenBank/DDBJ databases">
        <title>Genome sequencing of cyanobaciteial culture collection at National Institute for Environmental Studies (NIES).</title>
        <authorList>
            <person name="Hirose Y."/>
            <person name="Shimura Y."/>
            <person name="Fujisawa T."/>
            <person name="Nakamura Y."/>
            <person name="Kawachi M."/>
        </authorList>
    </citation>
    <scope>NUCLEOTIDE SEQUENCE [LARGE SCALE GENOMIC DNA]</scope>
    <source>
        <strain evidence="5 6">NIES-21</strain>
    </source>
</reference>
<dbReference type="OrthoDB" id="511602at2"/>
<dbReference type="EMBL" id="AP018174">
    <property type="protein sequence ID" value="BAY17639.1"/>
    <property type="molecule type" value="Genomic_DNA"/>
</dbReference>
<dbReference type="Pfam" id="PF00072">
    <property type="entry name" value="Response_reg"/>
    <property type="match status" value="1"/>
</dbReference>
<proteinExistence type="predicted"/>